<dbReference type="RefSeq" id="WP_012227313.1">
    <property type="nucleotide sequence ID" value="NZ_JABEQG010000008.1"/>
</dbReference>
<dbReference type="Gene3D" id="1.20.120.1200">
    <property type="entry name" value="NADH-ubiquinone/plastoquinone oxidoreductase chain 6, subunit NuoJ"/>
    <property type="match status" value="1"/>
</dbReference>
<dbReference type="GO" id="GO:0008137">
    <property type="term" value="F:NADH dehydrogenase (ubiquinone) activity"/>
    <property type="evidence" value="ECO:0007669"/>
    <property type="project" value="UniProtKB-UniRule"/>
</dbReference>
<dbReference type="NCBIfam" id="NF005164">
    <property type="entry name" value="PRK06638.1-4"/>
    <property type="match status" value="1"/>
</dbReference>
<dbReference type="PANTHER" id="PTHR33269">
    <property type="entry name" value="NADH-UBIQUINONE OXIDOREDUCTASE CHAIN 6"/>
    <property type="match status" value="1"/>
</dbReference>
<accession>A0A7W4FDR1</accession>
<keyword evidence="2" id="KW-0812">Transmembrane</keyword>
<comment type="catalytic activity">
    <reaction evidence="2">
        <text>a quinone + NADH + 5 H(+)(in) = a quinol + NAD(+) + 4 H(+)(out)</text>
        <dbReference type="Rhea" id="RHEA:57888"/>
        <dbReference type="ChEBI" id="CHEBI:15378"/>
        <dbReference type="ChEBI" id="CHEBI:24646"/>
        <dbReference type="ChEBI" id="CHEBI:57540"/>
        <dbReference type="ChEBI" id="CHEBI:57945"/>
        <dbReference type="ChEBI" id="CHEBI:132124"/>
    </reaction>
</comment>
<evidence type="ECO:0000313" key="4">
    <source>
        <dbReference type="EMBL" id="MBB2155906.1"/>
    </source>
</evidence>
<feature type="transmembrane region" description="Helical" evidence="2">
    <location>
        <begin position="31"/>
        <end position="50"/>
    </location>
</feature>
<dbReference type="GO" id="GO:0048038">
    <property type="term" value="F:quinone binding"/>
    <property type="evidence" value="ECO:0007669"/>
    <property type="project" value="UniProtKB-UniRule"/>
</dbReference>
<evidence type="ECO:0000256" key="1">
    <source>
        <dbReference type="ARBA" id="ARBA00005698"/>
    </source>
</evidence>
<name>A0A7W4FDR1_GLUDI</name>
<evidence type="ECO:0000313" key="5">
    <source>
        <dbReference type="Proteomes" id="UP000550787"/>
    </source>
</evidence>
<gene>
    <name evidence="4" type="ORF">HLH33_06220</name>
</gene>
<keyword evidence="2" id="KW-1133">Transmembrane helix</keyword>
<comment type="similarity">
    <text evidence="1 2">Belongs to the complex I subunit 6 family.</text>
</comment>
<dbReference type="EMBL" id="JABEQG010000008">
    <property type="protein sequence ID" value="MBB2155906.1"/>
    <property type="molecule type" value="Genomic_DNA"/>
</dbReference>
<evidence type="ECO:0000256" key="2">
    <source>
        <dbReference type="RuleBase" id="RU004429"/>
    </source>
</evidence>
<feature type="region of interest" description="Disordered" evidence="3">
    <location>
        <begin position="227"/>
        <end position="253"/>
    </location>
</feature>
<evidence type="ECO:0000256" key="3">
    <source>
        <dbReference type="SAM" id="MobiDB-lite"/>
    </source>
</evidence>
<dbReference type="Proteomes" id="UP000550787">
    <property type="component" value="Unassembled WGS sequence"/>
</dbReference>
<keyword evidence="2" id="KW-0520">NAD</keyword>
<dbReference type="InterPro" id="IPR042106">
    <property type="entry name" value="Nuo/plastoQ_OxRdtase_6_NuoJ"/>
</dbReference>
<comment type="subcellular location">
    <subcellularLocation>
        <location evidence="2">Cell membrane</location>
        <topology evidence="2">Multi-pass membrane protein</topology>
    </subcellularLocation>
</comment>
<proteinExistence type="inferred from homology"/>
<organism evidence="4 5">
    <name type="scientific">Gluconacetobacter diazotrophicus</name>
    <name type="common">Acetobacter diazotrophicus</name>
    <dbReference type="NCBI Taxonomy" id="33996"/>
    <lineage>
        <taxon>Bacteria</taxon>
        <taxon>Pseudomonadati</taxon>
        <taxon>Pseudomonadota</taxon>
        <taxon>Alphaproteobacteria</taxon>
        <taxon>Acetobacterales</taxon>
        <taxon>Acetobacteraceae</taxon>
        <taxon>Gluconacetobacter</taxon>
    </lineage>
</organism>
<dbReference type="InterPro" id="IPR001457">
    <property type="entry name" value="NADH_UbQ/plastoQ_OxRdtase_su6"/>
</dbReference>
<comment type="caution">
    <text evidence="4">The sequence shown here is derived from an EMBL/GenBank/DDBJ whole genome shotgun (WGS) entry which is preliminary data.</text>
</comment>
<protein>
    <recommendedName>
        <fullName evidence="2">NADH-quinone oxidoreductase subunit J</fullName>
        <ecNumber evidence="2">7.1.1.-</ecNumber>
    </recommendedName>
</protein>
<feature type="transmembrane region" description="Helical" evidence="2">
    <location>
        <begin position="90"/>
        <end position="112"/>
    </location>
</feature>
<keyword evidence="2" id="KW-0472">Membrane</keyword>
<dbReference type="EC" id="7.1.1.-" evidence="2"/>
<feature type="transmembrane region" description="Helical" evidence="2">
    <location>
        <begin position="144"/>
        <end position="167"/>
    </location>
</feature>
<dbReference type="OMA" id="AWVQVLI"/>
<keyword evidence="4" id="KW-0560">Oxidoreductase</keyword>
<feature type="transmembrane region" description="Helical" evidence="2">
    <location>
        <begin position="56"/>
        <end position="78"/>
    </location>
</feature>
<sequence>MMAQIVFYVFATVLVLSAGMVVSARNPVHSVLFLILAFFNAAGLFLVAGAEFLAMILVIVYVGAVAVLFLFVVMMLDVRFTEMREGLQRYAPFGAAVGAVLFAELALAFGHWQVARNIADVSHLVPTPGRTNTAALGDVLYTHYIFLFESCGLVLLVAMIGAIVLTLRERPVGRRQNIERQHERTAADSLDMMALPLGQGVVDNGGYRRPKQSYYVASVPGSYGVSADAVPQPAPAGGTPGTTPSDTHGGLAQ</sequence>
<comment type="function">
    <text evidence="2">NDH-1 shuttles electrons from NADH, via FMN and iron-sulfur (Fe-S) centers, to quinones in the respiratory chain. Couples the redox reaction to proton translocation (for every two electrons transferred, four hydrogen ions are translocated across the cytoplasmic membrane), and thus conserves the redox energy in a proton gradient.</text>
</comment>
<dbReference type="GO" id="GO:0005886">
    <property type="term" value="C:plasma membrane"/>
    <property type="evidence" value="ECO:0007669"/>
    <property type="project" value="UniProtKB-SubCell"/>
</dbReference>
<reference evidence="4 5" key="1">
    <citation type="submission" date="2020-04" db="EMBL/GenBank/DDBJ databases">
        <title>Description of novel Gluconacetobacter.</title>
        <authorList>
            <person name="Sombolestani A."/>
        </authorList>
    </citation>
    <scope>NUCLEOTIDE SEQUENCE [LARGE SCALE GENOMIC DNA]</scope>
    <source>
        <strain evidence="4 5">LMG 7603</strain>
    </source>
</reference>
<feature type="transmembrane region" description="Helical" evidence="2">
    <location>
        <begin position="6"/>
        <end position="24"/>
    </location>
</feature>
<dbReference type="AlphaFoldDB" id="A0A7W4FDR1"/>
<dbReference type="PANTHER" id="PTHR33269:SF17">
    <property type="entry name" value="NADH-UBIQUINONE OXIDOREDUCTASE CHAIN 6"/>
    <property type="match status" value="1"/>
</dbReference>
<keyword evidence="2" id="KW-1003">Cell membrane</keyword>
<dbReference type="Pfam" id="PF00499">
    <property type="entry name" value="Oxidored_q3"/>
    <property type="match status" value="1"/>
</dbReference>
<keyword evidence="2" id="KW-0874">Quinone</keyword>
<feature type="compositionally biased region" description="Low complexity" evidence="3">
    <location>
        <begin position="229"/>
        <end position="244"/>
    </location>
</feature>
<dbReference type="GO" id="GO:0016491">
    <property type="term" value="F:oxidoreductase activity"/>
    <property type="evidence" value="ECO:0007669"/>
    <property type="project" value="UniProtKB-KW"/>
</dbReference>